<feature type="region of interest" description="Disordered" evidence="6">
    <location>
        <begin position="43"/>
        <end position="86"/>
    </location>
</feature>
<dbReference type="InterPro" id="IPR002052">
    <property type="entry name" value="DNA_methylase_N6_adenine_CS"/>
</dbReference>
<evidence type="ECO:0000313" key="8">
    <source>
        <dbReference type="EMBL" id="PWE16883.1"/>
    </source>
</evidence>
<evidence type="ECO:0000256" key="6">
    <source>
        <dbReference type="SAM" id="MobiDB-lite"/>
    </source>
</evidence>
<dbReference type="AlphaFoldDB" id="A0A2U2BS90"/>
<dbReference type="GO" id="GO:0003676">
    <property type="term" value="F:nucleic acid binding"/>
    <property type="evidence" value="ECO:0007669"/>
    <property type="project" value="InterPro"/>
</dbReference>
<organism evidence="8 9">
    <name type="scientific">Marinicauda salina</name>
    <dbReference type="NCBI Taxonomy" id="2135793"/>
    <lineage>
        <taxon>Bacteria</taxon>
        <taxon>Pseudomonadati</taxon>
        <taxon>Pseudomonadota</taxon>
        <taxon>Alphaproteobacteria</taxon>
        <taxon>Maricaulales</taxon>
        <taxon>Maricaulaceae</taxon>
        <taxon>Marinicauda</taxon>
    </lineage>
</organism>
<evidence type="ECO:0000256" key="1">
    <source>
        <dbReference type="ARBA" id="ARBA00012771"/>
    </source>
</evidence>
<evidence type="ECO:0000256" key="3">
    <source>
        <dbReference type="ARBA" id="ARBA00022679"/>
    </source>
</evidence>
<proteinExistence type="predicted"/>
<dbReference type="InterPro" id="IPR007848">
    <property type="entry name" value="Small_mtfrase_dom"/>
</dbReference>
<dbReference type="PROSITE" id="PS00092">
    <property type="entry name" value="N6_MTASE"/>
    <property type="match status" value="1"/>
</dbReference>
<dbReference type="GO" id="GO:0102559">
    <property type="term" value="F:peptide chain release factor N(5)-glutamine methyltransferase activity"/>
    <property type="evidence" value="ECO:0007669"/>
    <property type="project" value="UniProtKB-EC"/>
</dbReference>
<dbReference type="NCBIfam" id="TIGR00536">
    <property type="entry name" value="hemK_fam"/>
    <property type="match status" value="1"/>
</dbReference>
<comment type="catalytic activity">
    <reaction evidence="5">
        <text>L-glutaminyl-[peptide chain release factor] + S-adenosyl-L-methionine = N(5)-methyl-L-glutaminyl-[peptide chain release factor] + S-adenosyl-L-homocysteine + H(+)</text>
        <dbReference type="Rhea" id="RHEA:42896"/>
        <dbReference type="Rhea" id="RHEA-COMP:10271"/>
        <dbReference type="Rhea" id="RHEA-COMP:10272"/>
        <dbReference type="ChEBI" id="CHEBI:15378"/>
        <dbReference type="ChEBI" id="CHEBI:30011"/>
        <dbReference type="ChEBI" id="CHEBI:57856"/>
        <dbReference type="ChEBI" id="CHEBI:59789"/>
        <dbReference type="ChEBI" id="CHEBI:61891"/>
        <dbReference type="EC" id="2.1.1.297"/>
    </reaction>
</comment>
<keyword evidence="9" id="KW-1185">Reference proteome</keyword>
<dbReference type="InterPro" id="IPR004556">
    <property type="entry name" value="HemK-like"/>
</dbReference>
<dbReference type="SUPFAM" id="SSF53335">
    <property type="entry name" value="S-adenosyl-L-methionine-dependent methyltransferases"/>
    <property type="match status" value="1"/>
</dbReference>
<evidence type="ECO:0000256" key="2">
    <source>
        <dbReference type="ARBA" id="ARBA00022603"/>
    </source>
</evidence>
<keyword evidence="2 8" id="KW-0489">Methyltransferase</keyword>
<keyword evidence="4" id="KW-0949">S-adenosyl-L-methionine</keyword>
<evidence type="ECO:0000256" key="4">
    <source>
        <dbReference type="ARBA" id="ARBA00022691"/>
    </source>
</evidence>
<gene>
    <name evidence="8" type="ORF">DDZ18_11395</name>
</gene>
<reference evidence="9" key="1">
    <citation type="submission" date="2018-05" db="EMBL/GenBank/DDBJ databases">
        <authorList>
            <person name="Liu B.-T."/>
        </authorList>
    </citation>
    <scope>NUCLEOTIDE SEQUENCE [LARGE SCALE GENOMIC DNA]</scope>
    <source>
        <strain evidence="9">WD6-1</strain>
    </source>
</reference>
<dbReference type="EMBL" id="QEXV01000005">
    <property type="protein sequence ID" value="PWE16883.1"/>
    <property type="molecule type" value="Genomic_DNA"/>
</dbReference>
<comment type="caution">
    <text evidence="8">The sequence shown here is derived from an EMBL/GenBank/DDBJ whole genome shotgun (WGS) entry which is preliminary data.</text>
</comment>
<dbReference type="Proteomes" id="UP000245168">
    <property type="component" value="Unassembled WGS sequence"/>
</dbReference>
<protein>
    <recommendedName>
        <fullName evidence="1">peptide chain release factor N(5)-glutamine methyltransferase</fullName>
        <ecNumber evidence="1">2.1.1.297</ecNumber>
    </recommendedName>
</protein>
<name>A0A2U2BS90_9PROT</name>
<dbReference type="Pfam" id="PF05175">
    <property type="entry name" value="MTS"/>
    <property type="match status" value="1"/>
</dbReference>
<dbReference type="Gene3D" id="3.40.50.150">
    <property type="entry name" value="Vaccinia Virus protein VP39"/>
    <property type="match status" value="1"/>
</dbReference>
<sequence>MSQILGTKAFWTLDLAVTPDVLTPRADTETVVEAALSELASRFANIPPPRPSPRGEGALRRAAQTPDADRPAERSPSPRGEGRGGVGWKNAPVRILDIGTGSGAILLALLSELPNATGIGTDSSPEALAVARENAEACGLAARAELIETDWADGVEGPFDLVVSNPPYIATAVIDALEPEVRDHEPRAALDGGPDGLAAYPGLFDAARALLAPGGAAVFEIGWDQGAQAAALAEAAGAAHIRLQRDLAGRDRALVLSFL</sequence>
<dbReference type="CDD" id="cd02440">
    <property type="entry name" value="AdoMet_MTases"/>
    <property type="match status" value="1"/>
</dbReference>
<dbReference type="PANTHER" id="PTHR18895">
    <property type="entry name" value="HEMK METHYLTRANSFERASE"/>
    <property type="match status" value="1"/>
</dbReference>
<dbReference type="PANTHER" id="PTHR18895:SF74">
    <property type="entry name" value="MTRF1L RELEASE FACTOR GLUTAMINE METHYLTRANSFERASE"/>
    <property type="match status" value="1"/>
</dbReference>
<evidence type="ECO:0000256" key="5">
    <source>
        <dbReference type="ARBA" id="ARBA00048391"/>
    </source>
</evidence>
<accession>A0A2U2BS90</accession>
<dbReference type="EC" id="2.1.1.297" evidence="1"/>
<feature type="domain" description="Methyltransferase small" evidence="7">
    <location>
        <begin position="94"/>
        <end position="171"/>
    </location>
</feature>
<evidence type="ECO:0000313" key="9">
    <source>
        <dbReference type="Proteomes" id="UP000245168"/>
    </source>
</evidence>
<evidence type="ECO:0000259" key="7">
    <source>
        <dbReference type="Pfam" id="PF05175"/>
    </source>
</evidence>
<keyword evidence="3 8" id="KW-0808">Transferase</keyword>
<dbReference type="GO" id="GO:0032259">
    <property type="term" value="P:methylation"/>
    <property type="evidence" value="ECO:0007669"/>
    <property type="project" value="UniProtKB-KW"/>
</dbReference>
<dbReference type="InterPro" id="IPR050320">
    <property type="entry name" value="N5-glutamine_MTase"/>
</dbReference>
<dbReference type="InterPro" id="IPR029063">
    <property type="entry name" value="SAM-dependent_MTases_sf"/>
</dbReference>